<reference evidence="2 3" key="1">
    <citation type="submission" date="2018-06" db="EMBL/GenBank/DDBJ databases">
        <title>Halonotius sp. F13-13 a new haloarchaeeon isolated from a solar saltern from Isla Cristina, Huelva, Spain.</title>
        <authorList>
            <person name="Duran-Viseras A."/>
            <person name="Sanchez-Porro C."/>
            <person name="Ventosa A."/>
        </authorList>
    </citation>
    <scope>NUCLEOTIDE SEQUENCE [LARGE SCALE GENOMIC DNA]</scope>
    <source>
        <strain evidence="2 3">CECT 7525</strain>
    </source>
</reference>
<accession>A0A3A6Q2G8</accession>
<dbReference type="PANTHER" id="PTHR23088">
    <property type="entry name" value="NITRILASE-RELATED"/>
    <property type="match status" value="1"/>
</dbReference>
<comment type="caution">
    <text evidence="2">The sequence shown here is derived from an EMBL/GenBank/DDBJ whole genome shotgun (WGS) entry which is preliminary data.</text>
</comment>
<dbReference type="PROSITE" id="PS01227">
    <property type="entry name" value="UPF0012"/>
    <property type="match status" value="1"/>
</dbReference>
<name>A0A3A6Q2G8_9EURY</name>
<dbReference type="EMBL" id="QMDW01000003">
    <property type="protein sequence ID" value="RJX51131.1"/>
    <property type="molecule type" value="Genomic_DNA"/>
</dbReference>
<dbReference type="CDD" id="cd07583">
    <property type="entry name" value="nitrilase_5"/>
    <property type="match status" value="1"/>
</dbReference>
<dbReference type="InterPro" id="IPR036526">
    <property type="entry name" value="C-N_Hydrolase_sf"/>
</dbReference>
<protein>
    <submittedName>
        <fullName evidence="2">Carbon-nitrogen family hydrolase</fullName>
    </submittedName>
</protein>
<dbReference type="AlphaFoldDB" id="A0A3A6Q2G8"/>
<dbReference type="InterPro" id="IPR003010">
    <property type="entry name" value="C-N_Hydrolase"/>
</dbReference>
<dbReference type="InterPro" id="IPR001110">
    <property type="entry name" value="UPF0012_CS"/>
</dbReference>
<evidence type="ECO:0000259" key="1">
    <source>
        <dbReference type="PROSITE" id="PS50263"/>
    </source>
</evidence>
<feature type="domain" description="CN hydrolase" evidence="1">
    <location>
        <begin position="1"/>
        <end position="253"/>
    </location>
</feature>
<keyword evidence="2" id="KW-0378">Hydrolase</keyword>
<evidence type="ECO:0000313" key="2">
    <source>
        <dbReference type="EMBL" id="RJX51131.1"/>
    </source>
</evidence>
<dbReference type="PROSITE" id="PS50263">
    <property type="entry name" value="CN_HYDROLASE"/>
    <property type="match status" value="1"/>
</dbReference>
<keyword evidence="3" id="KW-1185">Reference proteome</keyword>
<proteinExistence type="predicted"/>
<sequence>MQVAAIQLDIEPEAVETNLDRAHEAIIDAATAGADLAVLPEQFCVGFFAFDAYPTHAVGLDDGLFDRLAELAADNGIALVAGSVVESLADSAAAGYDVPATEGYANTSVFFDRDGTRRSIYRKHHLFGYESAESELLVPGDSLSVVEFEGLTIGTTTCYDLRFPSLYRRLLDRGVDCLVVPSAWPYPRIEHWETLGRARAIENLSYVIAVNGSGSFSAADATLCGRSTVYDPWGTARAAAGDEPTTLTATVEPAVVDRVRSSFPALADRR</sequence>
<dbReference type="GO" id="GO:0016787">
    <property type="term" value="F:hydrolase activity"/>
    <property type="evidence" value="ECO:0007669"/>
    <property type="project" value="UniProtKB-KW"/>
</dbReference>
<evidence type="ECO:0000313" key="3">
    <source>
        <dbReference type="Proteomes" id="UP000281564"/>
    </source>
</evidence>
<dbReference type="Pfam" id="PF00795">
    <property type="entry name" value="CN_hydrolase"/>
    <property type="match status" value="1"/>
</dbReference>
<dbReference type="PANTHER" id="PTHR23088:SF27">
    <property type="entry name" value="DEAMINATED GLUTATHIONE AMIDASE"/>
    <property type="match status" value="1"/>
</dbReference>
<dbReference type="Gene3D" id="3.60.110.10">
    <property type="entry name" value="Carbon-nitrogen hydrolase"/>
    <property type="match status" value="1"/>
</dbReference>
<organism evidence="2 3">
    <name type="scientific">Halonotius pteroides</name>
    <dbReference type="NCBI Taxonomy" id="268735"/>
    <lineage>
        <taxon>Archaea</taxon>
        <taxon>Methanobacteriati</taxon>
        <taxon>Methanobacteriota</taxon>
        <taxon>Stenosarchaea group</taxon>
        <taxon>Halobacteria</taxon>
        <taxon>Halobacteriales</taxon>
        <taxon>Haloferacaceae</taxon>
        <taxon>Halonotius</taxon>
    </lineage>
</organism>
<dbReference type="SUPFAM" id="SSF56317">
    <property type="entry name" value="Carbon-nitrogen hydrolase"/>
    <property type="match status" value="1"/>
</dbReference>
<dbReference type="RefSeq" id="WP_120083385.1">
    <property type="nucleotide sequence ID" value="NZ_QMDW01000003.1"/>
</dbReference>
<gene>
    <name evidence="2" type="ORF">DP106_03340</name>
</gene>
<dbReference type="OrthoDB" id="41015at2157"/>
<dbReference type="Proteomes" id="UP000281564">
    <property type="component" value="Unassembled WGS sequence"/>
</dbReference>